<name>A0A0F9M2E8_9ZZZZ</name>
<organism evidence="1">
    <name type="scientific">marine sediment metagenome</name>
    <dbReference type="NCBI Taxonomy" id="412755"/>
    <lineage>
        <taxon>unclassified sequences</taxon>
        <taxon>metagenomes</taxon>
        <taxon>ecological metagenomes</taxon>
    </lineage>
</organism>
<dbReference type="EMBL" id="LAZR01011097">
    <property type="protein sequence ID" value="KKM63437.1"/>
    <property type="molecule type" value="Genomic_DNA"/>
</dbReference>
<proteinExistence type="predicted"/>
<comment type="caution">
    <text evidence="1">The sequence shown here is derived from an EMBL/GenBank/DDBJ whole genome shotgun (WGS) entry which is preliminary data.</text>
</comment>
<accession>A0A0F9M2E8</accession>
<sequence length="272" mass="30325">MNLKYFVLASVILPLLLMPSVYAQESFISVQTDDQNYDEGDTIAVSGQVSSSIIEVGRVITLVLLTEGNVVDIAQITVAQDGTYSHTVRVTSLWETGDYIVRAAYGHNITESQFSVSEFNSGNILHVDYTVNEIPETFLLDDSLNLFGTGTPGDAITILLIDSSDKLILTRTAEIDAVGNWRLSEPIIFKTYTKVGIYNLVFSDGFKQIVKNFEVIEESTVGSSNEIPSNPLTLQEKYDKLFGEHIVLQEKYDDLKSIFDELKRLFSIIMNI</sequence>
<dbReference type="AlphaFoldDB" id="A0A0F9M2E8"/>
<reference evidence="1" key="1">
    <citation type="journal article" date="2015" name="Nature">
        <title>Complex archaea that bridge the gap between prokaryotes and eukaryotes.</title>
        <authorList>
            <person name="Spang A."/>
            <person name="Saw J.H."/>
            <person name="Jorgensen S.L."/>
            <person name="Zaremba-Niedzwiedzka K."/>
            <person name="Martijn J."/>
            <person name="Lind A.E."/>
            <person name="van Eijk R."/>
            <person name="Schleper C."/>
            <person name="Guy L."/>
            <person name="Ettema T.J."/>
        </authorList>
    </citation>
    <scope>NUCLEOTIDE SEQUENCE</scope>
</reference>
<evidence type="ECO:0000313" key="1">
    <source>
        <dbReference type="EMBL" id="KKM63437.1"/>
    </source>
</evidence>
<gene>
    <name evidence="1" type="ORF">LCGC14_1511480</name>
</gene>
<protein>
    <submittedName>
        <fullName evidence="1">Uncharacterized protein</fullName>
    </submittedName>
</protein>